<proteinExistence type="predicted"/>
<evidence type="ECO:0000313" key="2">
    <source>
        <dbReference type="Proteomes" id="UP000789901"/>
    </source>
</evidence>
<feature type="non-terminal residue" evidence="1">
    <location>
        <position position="108"/>
    </location>
</feature>
<sequence>MNKILQQDINNIWVSIETGILYIAKQNIPFRKIPNSTKKALSTISISKICQEVKKLARKNKDQKAISVLSSKRALEIRLLLYKINARHKTNIDLDETSLIEEWVQDIK</sequence>
<gene>
    <name evidence="1" type="ORF">GMARGA_LOCUS31952</name>
</gene>
<comment type="caution">
    <text evidence="1">The sequence shown here is derived from an EMBL/GenBank/DDBJ whole genome shotgun (WGS) entry which is preliminary data.</text>
</comment>
<keyword evidence="2" id="KW-1185">Reference proteome</keyword>
<evidence type="ECO:0000313" key="1">
    <source>
        <dbReference type="EMBL" id="CAG8834233.1"/>
    </source>
</evidence>
<dbReference type="Proteomes" id="UP000789901">
    <property type="component" value="Unassembled WGS sequence"/>
</dbReference>
<name>A0ABN7WL72_GIGMA</name>
<protein>
    <submittedName>
        <fullName evidence="1">15904_t:CDS:1</fullName>
    </submittedName>
</protein>
<organism evidence="1 2">
    <name type="scientific">Gigaspora margarita</name>
    <dbReference type="NCBI Taxonomy" id="4874"/>
    <lineage>
        <taxon>Eukaryota</taxon>
        <taxon>Fungi</taxon>
        <taxon>Fungi incertae sedis</taxon>
        <taxon>Mucoromycota</taxon>
        <taxon>Glomeromycotina</taxon>
        <taxon>Glomeromycetes</taxon>
        <taxon>Diversisporales</taxon>
        <taxon>Gigasporaceae</taxon>
        <taxon>Gigaspora</taxon>
    </lineage>
</organism>
<dbReference type="EMBL" id="CAJVQB010048920">
    <property type="protein sequence ID" value="CAG8834233.1"/>
    <property type="molecule type" value="Genomic_DNA"/>
</dbReference>
<accession>A0ABN7WL72</accession>
<reference evidence="1 2" key="1">
    <citation type="submission" date="2021-06" db="EMBL/GenBank/DDBJ databases">
        <authorList>
            <person name="Kallberg Y."/>
            <person name="Tangrot J."/>
            <person name="Rosling A."/>
        </authorList>
    </citation>
    <scope>NUCLEOTIDE SEQUENCE [LARGE SCALE GENOMIC DNA]</scope>
    <source>
        <strain evidence="1 2">120-4 pot B 10/14</strain>
    </source>
</reference>